<reference evidence="9" key="1">
    <citation type="submission" date="2025-08" db="UniProtKB">
        <authorList>
            <consortium name="RefSeq"/>
        </authorList>
    </citation>
    <scope>IDENTIFICATION</scope>
</reference>
<evidence type="ECO:0000256" key="4">
    <source>
        <dbReference type="SAM" id="MobiDB-lite"/>
    </source>
</evidence>
<feature type="compositionally biased region" description="Pro residues" evidence="4">
    <location>
        <begin position="422"/>
        <end position="443"/>
    </location>
</feature>
<dbReference type="Pfam" id="PF00249">
    <property type="entry name" value="Myb_DNA-binding"/>
    <property type="match status" value="1"/>
</dbReference>
<dbReference type="CDD" id="cd04369">
    <property type="entry name" value="Bromodomain"/>
    <property type="match status" value="1"/>
</dbReference>
<dbReference type="RefSeq" id="XP_010943521.1">
    <property type="nucleotide sequence ID" value="XM_010945219.3"/>
</dbReference>
<evidence type="ECO:0000259" key="7">
    <source>
        <dbReference type="PROSITE" id="PS51294"/>
    </source>
</evidence>
<dbReference type="PANTHER" id="PTHR37888:SF11">
    <property type="entry name" value="DNA-BINDING BROMODOMAIN-CONTAINING PROTEIN"/>
    <property type="match status" value="1"/>
</dbReference>
<feature type="region of interest" description="Disordered" evidence="4">
    <location>
        <begin position="124"/>
        <end position="302"/>
    </location>
</feature>
<dbReference type="PANTHER" id="PTHR37888">
    <property type="entry name" value="DNA-BINDING BROMODOMAIN-CONTAINING PROTEIN"/>
    <property type="match status" value="1"/>
</dbReference>
<protein>
    <submittedName>
        <fullName evidence="9">Uncharacterized protein LOC105061234 isoform X1</fullName>
    </submittedName>
</protein>
<name>A0A6I9SI67_ELAGV</name>
<evidence type="ECO:0000313" key="9">
    <source>
        <dbReference type="RefSeq" id="XP_010943521.1"/>
    </source>
</evidence>
<dbReference type="PROSITE" id="PS50014">
    <property type="entry name" value="BROMODOMAIN_2"/>
    <property type="match status" value="1"/>
</dbReference>
<dbReference type="GeneID" id="105061234"/>
<dbReference type="GO" id="GO:0003677">
    <property type="term" value="F:DNA binding"/>
    <property type="evidence" value="ECO:0007669"/>
    <property type="project" value="UniProtKB-KW"/>
</dbReference>
<feature type="compositionally biased region" description="Low complexity" evidence="4">
    <location>
        <begin position="252"/>
        <end position="261"/>
    </location>
</feature>
<dbReference type="SUPFAM" id="SSF47370">
    <property type="entry name" value="Bromodomain"/>
    <property type="match status" value="1"/>
</dbReference>
<feature type="domain" description="HTH myb-type" evidence="7">
    <location>
        <begin position="16"/>
        <end position="66"/>
    </location>
</feature>
<dbReference type="PROSITE" id="PS51294">
    <property type="entry name" value="HTH_MYB"/>
    <property type="match status" value="1"/>
</dbReference>
<dbReference type="KEGG" id="egu:105061234"/>
<feature type="compositionally biased region" description="Basic and acidic residues" evidence="4">
    <location>
        <begin position="480"/>
        <end position="501"/>
    </location>
</feature>
<evidence type="ECO:0000256" key="2">
    <source>
        <dbReference type="ARBA" id="ARBA00023125"/>
    </source>
</evidence>
<dbReference type="CDD" id="cd00167">
    <property type="entry name" value="SANT"/>
    <property type="match status" value="1"/>
</dbReference>
<feature type="compositionally biased region" description="Basic and acidic residues" evidence="4">
    <location>
        <begin position="124"/>
        <end position="148"/>
    </location>
</feature>
<keyword evidence="2" id="KW-0238">DNA-binding</keyword>
<keyword evidence="1 3" id="KW-0103">Bromodomain</keyword>
<dbReference type="Gene3D" id="1.20.920.10">
    <property type="entry name" value="Bromodomain-like"/>
    <property type="match status" value="1"/>
</dbReference>
<dbReference type="SMART" id="SM00717">
    <property type="entry name" value="SANT"/>
    <property type="match status" value="1"/>
</dbReference>
<gene>
    <name evidence="9" type="primary">LOC105061234</name>
</gene>
<evidence type="ECO:0000256" key="1">
    <source>
        <dbReference type="ARBA" id="ARBA00023117"/>
    </source>
</evidence>
<evidence type="ECO:0000259" key="6">
    <source>
        <dbReference type="PROSITE" id="PS50090"/>
    </source>
</evidence>
<feature type="compositionally biased region" description="Basic and acidic residues" evidence="4">
    <location>
        <begin position="563"/>
        <end position="578"/>
    </location>
</feature>
<dbReference type="Proteomes" id="UP000504607">
    <property type="component" value="Unplaced"/>
</dbReference>
<feature type="domain" description="Myb-like" evidence="6">
    <location>
        <begin position="4"/>
        <end position="62"/>
    </location>
</feature>
<dbReference type="PROSITE" id="PS50090">
    <property type="entry name" value="MYB_LIKE"/>
    <property type="match status" value="1"/>
</dbReference>
<proteinExistence type="predicted"/>
<feature type="compositionally biased region" description="Basic and acidic residues" evidence="4">
    <location>
        <begin position="182"/>
        <end position="197"/>
    </location>
</feature>
<feature type="compositionally biased region" description="Basic and acidic residues" evidence="4">
    <location>
        <begin position="614"/>
        <end position="629"/>
    </location>
</feature>
<dbReference type="Gene3D" id="1.10.10.60">
    <property type="entry name" value="Homeodomain-like"/>
    <property type="match status" value="1"/>
</dbReference>
<dbReference type="AlphaFoldDB" id="A0A6I9SI67"/>
<organism evidence="8 9">
    <name type="scientific">Elaeis guineensis var. tenera</name>
    <name type="common">Oil palm</name>
    <dbReference type="NCBI Taxonomy" id="51953"/>
    <lineage>
        <taxon>Eukaryota</taxon>
        <taxon>Viridiplantae</taxon>
        <taxon>Streptophyta</taxon>
        <taxon>Embryophyta</taxon>
        <taxon>Tracheophyta</taxon>
        <taxon>Spermatophyta</taxon>
        <taxon>Magnoliopsida</taxon>
        <taxon>Liliopsida</taxon>
        <taxon>Arecaceae</taxon>
        <taxon>Arecoideae</taxon>
        <taxon>Cocoseae</taxon>
        <taxon>Elaeidinae</taxon>
        <taxon>Elaeis</taxon>
    </lineage>
</organism>
<dbReference type="InterPro" id="IPR009057">
    <property type="entry name" value="Homeodomain-like_sf"/>
</dbReference>
<dbReference type="InParanoid" id="A0A6I9SI67"/>
<dbReference type="SUPFAM" id="SSF46689">
    <property type="entry name" value="Homeodomain-like"/>
    <property type="match status" value="1"/>
</dbReference>
<dbReference type="InterPro" id="IPR017930">
    <property type="entry name" value="Myb_dom"/>
</dbReference>
<sequence>MARSGDQEREIWGTWEELLLACAVNRHGTRSWDSVAMEVQARSPFSHLLTPQNCRQRYRDLQRRFAVAAGIDGGADAAGNDSAAAEVPWLEELRKLRVAELRREVERYDLSIVSLELKVKKLKEEQERSLRETVAGEREEDPKDDDTKVGGSPGSTPGSFAGDRISGGDSGGSCNESNSTNPKDEGKPGGEDGKPEENPGSGGGEADPTAGRGEKAAGEGSYNGSSDTIAKGEAATEADLPRPQTGESGESVAESKGGVAEAEGEKESSDVQSSASLSRRRKGWRGKAASASSSGGDEQEADEDSLIAKRIATESQPLVSFLEIIRCHEFGSVFERRLESQESGRYRSVIRQHVDLAMVRAKLERGVGRAYTSVEFFRDLLLLCNNAIVFYPKDSSESTAAVHLRQLVAKEMAATIQKLARPPPAAVEPAPPPLPPPPQPKPIVPKLKKDLDLADSLPEKPSSSAPIIACRKRSSISNKAKKEERDEKHDLDRKEREREEQNLSAKKSHTRERSATRGLRTNKNRSGNRAGGEGGAAVGKSTNTTPSHKSKPVESTPVAEVAVKAEKKSGGASVEKKRSSASFLNRIKRSSPSSNGTFLETLKGSSSEGGGRGAEQKKGGKGDRKDQGSRQEGGATYAKKTPEPSAPGKRSVGRPPKRVVAQPNPTLAKRAREEAEAAPAKPPTASSRKRARK</sequence>
<dbReference type="InterPro" id="IPR001005">
    <property type="entry name" value="SANT/Myb"/>
</dbReference>
<dbReference type="FunCoup" id="A0A6I9SI67">
    <property type="interactions" value="1431"/>
</dbReference>
<dbReference type="OrthoDB" id="1742084at2759"/>
<evidence type="ECO:0000256" key="3">
    <source>
        <dbReference type="PROSITE-ProRule" id="PRU00035"/>
    </source>
</evidence>
<dbReference type="Pfam" id="PF00439">
    <property type="entry name" value="Bromodomain"/>
    <property type="match status" value="1"/>
</dbReference>
<dbReference type="InterPro" id="IPR036427">
    <property type="entry name" value="Bromodomain-like_sf"/>
</dbReference>
<feature type="region of interest" description="Disordered" evidence="4">
    <location>
        <begin position="422"/>
        <end position="693"/>
    </location>
</feature>
<evidence type="ECO:0000313" key="8">
    <source>
        <dbReference type="Proteomes" id="UP000504607"/>
    </source>
</evidence>
<dbReference type="SMART" id="SM00297">
    <property type="entry name" value="BROMO"/>
    <property type="match status" value="1"/>
</dbReference>
<accession>A0A6I9SI67</accession>
<feature type="domain" description="Bromo" evidence="5">
    <location>
        <begin position="326"/>
        <end position="398"/>
    </location>
</feature>
<keyword evidence="8" id="KW-1185">Reference proteome</keyword>
<feature type="compositionally biased region" description="Low complexity" evidence="4">
    <location>
        <begin position="677"/>
        <end position="686"/>
    </location>
</feature>
<dbReference type="InterPro" id="IPR001487">
    <property type="entry name" value="Bromodomain"/>
</dbReference>
<evidence type="ECO:0000259" key="5">
    <source>
        <dbReference type="PROSITE" id="PS50014"/>
    </source>
</evidence>